<dbReference type="InterPro" id="IPR001849">
    <property type="entry name" value="PH_domain"/>
</dbReference>
<accession>A0A1J4JHP8</accession>
<dbReference type="GO" id="GO:0005096">
    <property type="term" value="F:GTPase activator activity"/>
    <property type="evidence" value="ECO:0007669"/>
    <property type="project" value="UniProtKB-KW"/>
</dbReference>
<keyword evidence="1" id="KW-0343">GTPase activation</keyword>
<proteinExistence type="predicted"/>
<dbReference type="OrthoDB" id="185175at2759"/>
<evidence type="ECO:0000313" key="5">
    <source>
        <dbReference type="Proteomes" id="UP000179807"/>
    </source>
</evidence>
<dbReference type="VEuPathDB" id="TrichDB:TRFO_34870"/>
<evidence type="ECO:0000313" key="4">
    <source>
        <dbReference type="EMBL" id="OHS98682.1"/>
    </source>
</evidence>
<dbReference type="InterPro" id="IPR011993">
    <property type="entry name" value="PH-like_dom_sf"/>
</dbReference>
<dbReference type="AlphaFoldDB" id="A0A1J4JHP8"/>
<feature type="domain" description="PH" evidence="2">
    <location>
        <begin position="10"/>
        <end position="111"/>
    </location>
</feature>
<dbReference type="GO" id="GO:0007165">
    <property type="term" value="P:signal transduction"/>
    <property type="evidence" value="ECO:0007669"/>
    <property type="project" value="InterPro"/>
</dbReference>
<dbReference type="PANTHER" id="PTHR23176">
    <property type="entry name" value="RHO/RAC/CDC GTPASE-ACTIVATING PROTEIN"/>
    <property type="match status" value="1"/>
</dbReference>
<dbReference type="GO" id="GO:0005737">
    <property type="term" value="C:cytoplasm"/>
    <property type="evidence" value="ECO:0007669"/>
    <property type="project" value="TreeGrafter"/>
</dbReference>
<dbReference type="InterPro" id="IPR000198">
    <property type="entry name" value="RhoGAP_dom"/>
</dbReference>
<comment type="caution">
    <text evidence="4">The sequence shown here is derived from an EMBL/GenBank/DDBJ whole genome shotgun (WGS) entry which is preliminary data.</text>
</comment>
<evidence type="ECO:0000259" key="2">
    <source>
        <dbReference type="PROSITE" id="PS50003"/>
    </source>
</evidence>
<dbReference type="CDD" id="cd00159">
    <property type="entry name" value="RhoGAP"/>
    <property type="match status" value="1"/>
</dbReference>
<dbReference type="SUPFAM" id="SSF48350">
    <property type="entry name" value="GTPase activation domain, GAP"/>
    <property type="match status" value="1"/>
</dbReference>
<dbReference type="Pfam" id="PF00620">
    <property type="entry name" value="RhoGAP"/>
    <property type="match status" value="1"/>
</dbReference>
<dbReference type="SMART" id="SM00324">
    <property type="entry name" value="RhoGAP"/>
    <property type="match status" value="1"/>
</dbReference>
<dbReference type="Gene3D" id="2.30.29.30">
    <property type="entry name" value="Pleckstrin-homology domain (PH domain)/Phosphotyrosine-binding domain (PTB)"/>
    <property type="match status" value="1"/>
</dbReference>
<reference evidence="4" key="1">
    <citation type="submission" date="2016-10" db="EMBL/GenBank/DDBJ databases">
        <authorList>
            <person name="Benchimol M."/>
            <person name="Almeida L.G."/>
            <person name="Vasconcelos A.T."/>
            <person name="Perreira-Neves A."/>
            <person name="Rosa I.A."/>
            <person name="Tasca T."/>
            <person name="Bogo M.R."/>
            <person name="de Souza W."/>
        </authorList>
    </citation>
    <scope>NUCLEOTIDE SEQUENCE [LARGE SCALE GENOMIC DNA]</scope>
    <source>
        <strain evidence="4">K</strain>
    </source>
</reference>
<sequence>MDFTYDSSKPSIIETWLYKSKSGLIERWQKRMFKLQGRAVFYFKKESGVCGFIPLIDVDVSDVPTKKTKMFGFMILCRSKLYNSKQYEYIMCAENRETRDRWKKAILENRAYSIVGKPLINACSVLPTYFVQFEVNTLLPYFVPPIFQALNEYGYKLHGIWTVDVSVESLKSLMFTLDQNYFLPTEDLHYTCGAFVYYLKQLPDSLIPCEFLYQINEKVTVEEITEKIQSLPAPSRQLLKVIATHLNKIILNKDINNNTQYSLVPIFGPVILRDPSTHTKTSKKLHPNIVKAIQENFIKLFITEADKIFEDIHQLKKAFSMPIIKRARILNTIATKDNDDELHGTRGLMVNVVSTDENGWCVVYTMNKRAGLVHETNLKELTPEEEKEIKSGPNIDDLLDVVREKNPDMMLIFDSIIEEMSQINIALEAL</sequence>
<dbReference type="RefSeq" id="XP_068351819.1">
    <property type="nucleotide sequence ID" value="XM_068509922.1"/>
</dbReference>
<dbReference type="PROSITE" id="PS50238">
    <property type="entry name" value="RHOGAP"/>
    <property type="match status" value="1"/>
</dbReference>
<dbReference type="PANTHER" id="PTHR23176:SF129">
    <property type="entry name" value="RHO GTPASE ACTIVATING PROTEIN AT 16F, ISOFORM E-RELATED"/>
    <property type="match status" value="1"/>
</dbReference>
<dbReference type="Pfam" id="PF00169">
    <property type="entry name" value="PH"/>
    <property type="match status" value="1"/>
</dbReference>
<dbReference type="GeneID" id="94844626"/>
<evidence type="ECO:0000259" key="3">
    <source>
        <dbReference type="PROSITE" id="PS50238"/>
    </source>
</evidence>
<dbReference type="InterPro" id="IPR050729">
    <property type="entry name" value="Rho-GAP"/>
</dbReference>
<feature type="domain" description="Rho-GAP" evidence="3">
    <location>
        <begin position="124"/>
        <end position="309"/>
    </location>
</feature>
<protein>
    <submittedName>
        <fullName evidence="4">Variant SH3 domain containing protein</fullName>
    </submittedName>
</protein>
<evidence type="ECO:0000256" key="1">
    <source>
        <dbReference type="ARBA" id="ARBA00022468"/>
    </source>
</evidence>
<name>A0A1J4JHP8_9EUKA</name>
<dbReference type="InterPro" id="IPR008936">
    <property type="entry name" value="Rho_GTPase_activation_prot"/>
</dbReference>
<dbReference type="SMART" id="SM00233">
    <property type="entry name" value="PH"/>
    <property type="match status" value="1"/>
</dbReference>
<dbReference type="Gene3D" id="1.10.555.10">
    <property type="entry name" value="Rho GTPase activation protein"/>
    <property type="match status" value="1"/>
</dbReference>
<gene>
    <name evidence="4" type="ORF">TRFO_34870</name>
</gene>
<dbReference type="EMBL" id="MLAK01001040">
    <property type="protein sequence ID" value="OHS98682.1"/>
    <property type="molecule type" value="Genomic_DNA"/>
</dbReference>
<dbReference type="Proteomes" id="UP000179807">
    <property type="component" value="Unassembled WGS sequence"/>
</dbReference>
<dbReference type="SUPFAM" id="SSF50729">
    <property type="entry name" value="PH domain-like"/>
    <property type="match status" value="1"/>
</dbReference>
<dbReference type="PROSITE" id="PS50003">
    <property type="entry name" value="PH_DOMAIN"/>
    <property type="match status" value="1"/>
</dbReference>
<keyword evidence="5" id="KW-1185">Reference proteome</keyword>
<organism evidence="4 5">
    <name type="scientific">Tritrichomonas foetus</name>
    <dbReference type="NCBI Taxonomy" id="1144522"/>
    <lineage>
        <taxon>Eukaryota</taxon>
        <taxon>Metamonada</taxon>
        <taxon>Parabasalia</taxon>
        <taxon>Tritrichomonadida</taxon>
        <taxon>Tritrichomonadidae</taxon>
        <taxon>Tritrichomonas</taxon>
    </lineage>
</organism>